<evidence type="ECO:0000313" key="7">
    <source>
        <dbReference type="EMBL" id="SIS20621.1"/>
    </source>
</evidence>
<dbReference type="InterPro" id="IPR016160">
    <property type="entry name" value="Ald_DH_CS_CYS"/>
</dbReference>
<evidence type="ECO:0000256" key="4">
    <source>
        <dbReference type="PROSITE-ProRule" id="PRU10007"/>
    </source>
</evidence>
<organism evidence="7 8">
    <name type="scientific">Natronorubrum thiooxidans</name>
    <dbReference type="NCBI Taxonomy" id="308853"/>
    <lineage>
        <taxon>Archaea</taxon>
        <taxon>Methanobacteriati</taxon>
        <taxon>Methanobacteriota</taxon>
        <taxon>Stenosarchaea group</taxon>
        <taxon>Halobacteria</taxon>
        <taxon>Halobacteriales</taxon>
        <taxon>Natrialbaceae</taxon>
        <taxon>Natronorubrum</taxon>
    </lineage>
</organism>
<feature type="domain" description="Aldehyde dehydrogenase" evidence="6">
    <location>
        <begin position="88"/>
        <end position="541"/>
    </location>
</feature>
<dbReference type="InterPro" id="IPR029510">
    <property type="entry name" value="Ald_DH_CS_GLU"/>
</dbReference>
<dbReference type="InterPro" id="IPR016161">
    <property type="entry name" value="Ald_DH/histidinol_DH"/>
</dbReference>
<dbReference type="EMBL" id="FTNR01000028">
    <property type="protein sequence ID" value="SIS20621.1"/>
    <property type="molecule type" value="Genomic_DNA"/>
</dbReference>
<dbReference type="PANTHER" id="PTHR11699">
    <property type="entry name" value="ALDEHYDE DEHYDROGENASE-RELATED"/>
    <property type="match status" value="1"/>
</dbReference>
<dbReference type="PROSITE" id="PS00070">
    <property type="entry name" value="ALDEHYDE_DEHYDR_CYS"/>
    <property type="match status" value="1"/>
</dbReference>
<dbReference type="AlphaFoldDB" id="A0A1N7H744"/>
<name>A0A1N7H744_9EURY</name>
<gene>
    <name evidence="7" type="ORF">SAMN05421752_12813</name>
</gene>
<dbReference type="SUPFAM" id="SSF53720">
    <property type="entry name" value="ALDH-like"/>
    <property type="match status" value="1"/>
</dbReference>
<dbReference type="FunFam" id="3.40.309.10:FF:000012">
    <property type="entry name" value="Betaine aldehyde dehydrogenase"/>
    <property type="match status" value="1"/>
</dbReference>
<dbReference type="InterPro" id="IPR016163">
    <property type="entry name" value="Ald_DH_C"/>
</dbReference>
<accession>A0A1N7H744</accession>
<dbReference type="InterPro" id="IPR015590">
    <property type="entry name" value="Aldehyde_DH_dom"/>
</dbReference>
<evidence type="ECO:0000256" key="3">
    <source>
        <dbReference type="ARBA" id="ARBA00023002"/>
    </source>
</evidence>
<sequence length="549" mass="59146">MGVINNCLGFVRDAIESTVNTSQFVDRTLRSVGVRIIMGVEAETVSRTHQAEQLTAIARMIISMPTASDTPLDEPYGLFIDGDERTASNDQTLEIIDPATEEPITSVPAATSDDVLTAVDTARRASDEWQQRPPKERSRLLCRLAEAIRDDEDRLARIETLENGKPLSAARTQVQRAARHFEYYGGLADKIQGESIPLDGDHVDYTIREPLGVSAHIVPWNVPIYLFARSVAPALASGNTAVVKPAEETPLGALEVARLADSVGLPEGVLNVVPGDGLEAGDTLVGSPDVDVVTFTGSEATGVEVAKRTVEHVADVHLELGGKSPNVVFPDADIDHAVDETITGIFSNAGQVCSAGSRLLVHEAIHDEFVDELARQTEALTVGPGIDDPDVGPLVSEHQLQTVTEYLEIGRAEVGEPVVGGEVFDGPGYFVEPTVFDGVENEMRIAREEIFGPVLTVIEFADEREAIELANESPYGLVAGVFTENVGRAHRFARDVDAGQIYVNEWFAGGNETPFGGFKRSGIGRENGVQAIDNYTQLKNVCLNIASRD</sequence>
<comment type="similarity">
    <text evidence="1 5">Belongs to the aldehyde dehydrogenase family.</text>
</comment>
<dbReference type="Pfam" id="PF00171">
    <property type="entry name" value="Aldedh"/>
    <property type="match status" value="1"/>
</dbReference>
<evidence type="ECO:0000259" key="6">
    <source>
        <dbReference type="Pfam" id="PF00171"/>
    </source>
</evidence>
<dbReference type="PROSITE" id="PS00687">
    <property type="entry name" value="ALDEHYDE_DEHYDR_GLU"/>
    <property type="match status" value="1"/>
</dbReference>
<evidence type="ECO:0000313" key="8">
    <source>
        <dbReference type="Proteomes" id="UP000185936"/>
    </source>
</evidence>
<dbReference type="FunFam" id="3.40.605.10:FF:000026">
    <property type="entry name" value="Aldehyde dehydrogenase, putative"/>
    <property type="match status" value="1"/>
</dbReference>
<evidence type="ECO:0000256" key="2">
    <source>
        <dbReference type="ARBA" id="ARBA00011881"/>
    </source>
</evidence>
<keyword evidence="3 5" id="KW-0560">Oxidoreductase</keyword>
<dbReference type="Proteomes" id="UP000185936">
    <property type="component" value="Unassembled WGS sequence"/>
</dbReference>
<dbReference type="STRING" id="308853.SAMN05421752_12813"/>
<dbReference type="Gene3D" id="3.40.309.10">
    <property type="entry name" value="Aldehyde Dehydrogenase, Chain A, domain 2"/>
    <property type="match status" value="1"/>
</dbReference>
<dbReference type="GO" id="GO:0016620">
    <property type="term" value="F:oxidoreductase activity, acting on the aldehyde or oxo group of donors, NAD or NADP as acceptor"/>
    <property type="evidence" value="ECO:0007669"/>
    <property type="project" value="InterPro"/>
</dbReference>
<dbReference type="InterPro" id="IPR016162">
    <property type="entry name" value="Ald_DH_N"/>
</dbReference>
<evidence type="ECO:0000256" key="1">
    <source>
        <dbReference type="ARBA" id="ARBA00009986"/>
    </source>
</evidence>
<dbReference type="Gene3D" id="3.40.605.10">
    <property type="entry name" value="Aldehyde Dehydrogenase, Chain A, domain 1"/>
    <property type="match status" value="1"/>
</dbReference>
<protein>
    <submittedName>
        <fullName evidence="7">Aldehyde dehydrogenase (NAD+)</fullName>
    </submittedName>
</protein>
<comment type="subunit">
    <text evidence="2">Homotetramer.</text>
</comment>
<reference evidence="8" key="1">
    <citation type="submission" date="2017-01" db="EMBL/GenBank/DDBJ databases">
        <authorList>
            <person name="Varghese N."/>
            <person name="Submissions S."/>
        </authorList>
    </citation>
    <scope>NUCLEOTIDE SEQUENCE [LARGE SCALE GENOMIC DNA]</scope>
    <source>
        <strain evidence="8">type strain: HArc-</strain>
    </source>
</reference>
<keyword evidence="8" id="KW-1185">Reference proteome</keyword>
<evidence type="ECO:0000256" key="5">
    <source>
        <dbReference type="RuleBase" id="RU003345"/>
    </source>
</evidence>
<dbReference type="FunFam" id="3.40.605.10:FF:000007">
    <property type="entry name" value="NAD/NADP-dependent betaine aldehyde dehydrogenase"/>
    <property type="match status" value="1"/>
</dbReference>
<proteinExistence type="inferred from homology"/>
<feature type="active site" evidence="4">
    <location>
        <position position="319"/>
    </location>
</feature>